<accession>A0A1R2BS83</accession>
<name>A0A1R2BS83_9CILI</name>
<dbReference type="EMBL" id="MPUH01000467">
    <property type="protein sequence ID" value="OMJ79517.1"/>
    <property type="molecule type" value="Genomic_DNA"/>
</dbReference>
<sequence length="419" mass="48466">MEPIFEKPIYSNNSIKGKLIDNFFRSHSISFIGKIENSSKIQDQPKPEKPEILCHSSSSQSLTIIRVGHKSPPRSRPSSVCSAQSTNTLASNFYDPTISSVFTMAIKNINIKKVQYLQKATRDENSQYLVNAFLILLAQNETNVDFSTGLKIMKTSVWGIFERYLYKPGFFIQIIRAMPKLIKRKKIPENDVRRALGLFNMVEIDKIGVYYSLYTFVKECFNYINECYNLPIVFKQKNSENKPRRLKRRGDKSSRVQSELYDQIENCSEVETNIKPIEKIPINRPSSVLAENSSGNLQDQPINQISNAKIFYEEQDKKSSHHYKNLSVPQDHKPINAKAQQFFINSRINKRIHDKFISFLQEKSTLTFCEGVPKEQLTQKLIENFIKTLPCSEMSGGTIKFIDYFSHTKEFERLKNHLT</sequence>
<proteinExistence type="predicted"/>
<dbReference type="Proteomes" id="UP000187209">
    <property type="component" value="Unassembled WGS sequence"/>
</dbReference>
<evidence type="ECO:0000313" key="1">
    <source>
        <dbReference type="EMBL" id="OMJ79517.1"/>
    </source>
</evidence>
<comment type="caution">
    <text evidence="1">The sequence shown here is derived from an EMBL/GenBank/DDBJ whole genome shotgun (WGS) entry which is preliminary data.</text>
</comment>
<dbReference type="AlphaFoldDB" id="A0A1R2BS83"/>
<evidence type="ECO:0000313" key="2">
    <source>
        <dbReference type="Proteomes" id="UP000187209"/>
    </source>
</evidence>
<gene>
    <name evidence="1" type="ORF">SteCoe_20443</name>
</gene>
<organism evidence="1 2">
    <name type="scientific">Stentor coeruleus</name>
    <dbReference type="NCBI Taxonomy" id="5963"/>
    <lineage>
        <taxon>Eukaryota</taxon>
        <taxon>Sar</taxon>
        <taxon>Alveolata</taxon>
        <taxon>Ciliophora</taxon>
        <taxon>Postciliodesmatophora</taxon>
        <taxon>Heterotrichea</taxon>
        <taxon>Heterotrichida</taxon>
        <taxon>Stentoridae</taxon>
        <taxon>Stentor</taxon>
    </lineage>
</organism>
<reference evidence="1 2" key="1">
    <citation type="submission" date="2016-11" db="EMBL/GenBank/DDBJ databases">
        <title>The macronuclear genome of Stentor coeruleus: a giant cell with tiny introns.</title>
        <authorList>
            <person name="Slabodnick M."/>
            <person name="Ruby J.G."/>
            <person name="Reiff S.B."/>
            <person name="Swart E.C."/>
            <person name="Gosai S."/>
            <person name="Prabakaran S."/>
            <person name="Witkowska E."/>
            <person name="Larue G.E."/>
            <person name="Fisher S."/>
            <person name="Freeman R.M."/>
            <person name="Gunawardena J."/>
            <person name="Chu W."/>
            <person name="Stover N.A."/>
            <person name="Gregory B.D."/>
            <person name="Nowacki M."/>
            <person name="Derisi J."/>
            <person name="Roy S.W."/>
            <person name="Marshall W.F."/>
            <person name="Sood P."/>
        </authorList>
    </citation>
    <scope>NUCLEOTIDE SEQUENCE [LARGE SCALE GENOMIC DNA]</scope>
    <source>
        <strain evidence="1">WM001</strain>
    </source>
</reference>
<keyword evidence="2" id="KW-1185">Reference proteome</keyword>
<protein>
    <submittedName>
        <fullName evidence="1">Uncharacterized protein</fullName>
    </submittedName>
</protein>